<dbReference type="InterPro" id="IPR036397">
    <property type="entry name" value="RNaseH_sf"/>
</dbReference>
<keyword evidence="3" id="KW-1185">Reference proteome</keyword>
<proteinExistence type="predicted"/>
<feature type="domain" description="Integrase catalytic" evidence="1">
    <location>
        <begin position="1"/>
        <end position="70"/>
    </location>
</feature>
<evidence type="ECO:0000313" key="2">
    <source>
        <dbReference type="EMBL" id="TWU50610.1"/>
    </source>
</evidence>
<dbReference type="Gene3D" id="3.30.420.10">
    <property type="entry name" value="Ribonuclease H-like superfamily/Ribonuclease H"/>
    <property type="match status" value="1"/>
</dbReference>
<dbReference type="Proteomes" id="UP000318288">
    <property type="component" value="Unassembled WGS sequence"/>
</dbReference>
<dbReference type="PANTHER" id="PTHR47515:SF1">
    <property type="entry name" value="BLR2054 PROTEIN"/>
    <property type="match status" value="1"/>
</dbReference>
<dbReference type="InterPro" id="IPR012337">
    <property type="entry name" value="RNaseH-like_sf"/>
</dbReference>
<sequence>MRGGDVVTALERLACDRKLPRSIRVDNGPEFTSKVLDQWAYANGVTLDFSRPGQPTDNAYIFIFQRKRPG</sequence>
<dbReference type="GO" id="GO:0015074">
    <property type="term" value="P:DNA integration"/>
    <property type="evidence" value="ECO:0007669"/>
    <property type="project" value="InterPro"/>
</dbReference>
<dbReference type="PROSITE" id="PS50994">
    <property type="entry name" value="INTEGRASE"/>
    <property type="match status" value="1"/>
</dbReference>
<organism evidence="2 3">
    <name type="scientific">Rubripirellula tenax</name>
    <dbReference type="NCBI Taxonomy" id="2528015"/>
    <lineage>
        <taxon>Bacteria</taxon>
        <taxon>Pseudomonadati</taxon>
        <taxon>Planctomycetota</taxon>
        <taxon>Planctomycetia</taxon>
        <taxon>Pirellulales</taxon>
        <taxon>Pirellulaceae</taxon>
        <taxon>Rubripirellula</taxon>
    </lineage>
</organism>
<evidence type="ECO:0000259" key="1">
    <source>
        <dbReference type="PROSITE" id="PS50994"/>
    </source>
</evidence>
<comment type="caution">
    <text evidence="2">The sequence shown here is derived from an EMBL/GenBank/DDBJ whole genome shotgun (WGS) entry which is preliminary data.</text>
</comment>
<dbReference type="EMBL" id="SJPW01000005">
    <property type="protein sequence ID" value="TWU50610.1"/>
    <property type="molecule type" value="Genomic_DNA"/>
</dbReference>
<dbReference type="SUPFAM" id="SSF53098">
    <property type="entry name" value="Ribonuclease H-like"/>
    <property type="match status" value="1"/>
</dbReference>
<dbReference type="Pfam" id="PF00665">
    <property type="entry name" value="rve"/>
    <property type="match status" value="1"/>
</dbReference>
<dbReference type="PANTHER" id="PTHR47515">
    <property type="entry name" value="LOW CALCIUM RESPONSE LOCUS PROTEIN T"/>
    <property type="match status" value="1"/>
</dbReference>
<dbReference type="AlphaFoldDB" id="A0A5C6EQP9"/>
<evidence type="ECO:0000313" key="3">
    <source>
        <dbReference type="Proteomes" id="UP000318288"/>
    </source>
</evidence>
<dbReference type="GO" id="GO:0003676">
    <property type="term" value="F:nucleic acid binding"/>
    <property type="evidence" value="ECO:0007669"/>
    <property type="project" value="InterPro"/>
</dbReference>
<dbReference type="OrthoDB" id="285898at2"/>
<gene>
    <name evidence="2" type="ORF">Poly51_39020</name>
</gene>
<name>A0A5C6EQP9_9BACT</name>
<reference evidence="2 3" key="1">
    <citation type="submission" date="2019-02" db="EMBL/GenBank/DDBJ databases">
        <title>Deep-cultivation of Planctomycetes and their phenomic and genomic characterization uncovers novel biology.</title>
        <authorList>
            <person name="Wiegand S."/>
            <person name="Jogler M."/>
            <person name="Boedeker C."/>
            <person name="Pinto D."/>
            <person name="Vollmers J."/>
            <person name="Rivas-Marin E."/>
            <person name="Kohn T."/>
            <person name="Peeters S.H."/>
            <person name="Heuer A."/>
            <person name="Rast P."/>
            <person name="Oberbeckmann S."/>
            <person name="Bunk B."/>
            <person name="Jeske O."/>
            <person name="Meyerdierks A."/>
            <person name="Storesund J.E."/>
            <person name="Kallscheuer N."/>
            <person name="Luecker S."/>
            <person name="Lage O.M."/>
            <person name="Pohl T."/>
            <person name="Merkel B.J."/>
            <person name="Hornburger P."/>
            <person name="Mueller R.-W."/>
            <person name="Bruemmer F."/>
            <person name="Labrenz M."/>
            <person name="Spormann A.M."/>
            <person name="Op Den Camp H."/>
            <person name="Overmann J."/>
            <person name="Amann R."/>
            <person name="Jetten M.S.M."/>
            <person name="Mascher T."/>
            <person name="Medema M.H."/>
            <person name="Devos D.P."/>
            <person name="Kaster A.-K."/>
            <person name="Ovreas L."/>
            <person name="Rohde M."/>
            <person name="Galperin M.Y."/>
            <person name="Jogler C."/>
        </authorList>
    </citation>
    <scope>NUCLEOTIDE SEQUENCE [LARGE SCALE GENOMIC DNA]</scope>
    <source>
        <strain evidence="2 3">Poly51</strain>
    </source>
</reference>
<dbReference type="InterPro" id="IPR001584">
    <property type="entry name" value="Integrase_cat-core"/>
</dbReference>
<protein>
    <submittedName>
        <fullName evidence="2">Integrase core domain protein</fullName>
    </submittedName>
</protein>
<accession>A0A5C6EQP9</accession>